<dbReference type="SMART" id="SM00387">
    <property type="entry name" value="HATPase_c"/>
    <property type="match status" value="1"/>
</dbReference>
<comment type="catalytic activity">
    <reaction evidence="1">
        <text>ATP + protein L-histidine = ADP + protein N-phospho-L-histidine.</text>
        <dbReference type="EC" id="2.7.13.3"/>
    </reaction>
</comment>
<keyword evidence="8" id="KW-0547">Nucleotide-binding</keyword>
<dbReference type="InterPro" id="IPR010559">
    <property type="entry name" value="Sig_transdc_His_kin_internal"/>
</dbReference>
<evidence type="ECO:0000256" key="11">
    <source>
        <dbReference type="ARBA" id="ARBA00022989"/>
    </source>
</evidence>
<keyword evidence="5" id="KW-0597">Phosphoprotein</keyword>
<evidence type="ECO:0000256" key="6">
    <source>
        <dbReference type="ARBA" id="ARBA00022679"/>
    </source>
</evidence>
<dbReference type="RefSeq" id="WP_210045329.1">
    <property type="nucleotide sequence ID" value="NZ_JBHLVU010000010.1"/>
</dbReference>
<name>A0ABS7CB47_9BACL</name>
<dbReference type="Gene3D" id="6.10.340.10">
    <property type="match status" value="1"/>
</dbReference>
<evidence type="ECO:0000256" key="8">
    <source>
        <dbReference type="ARBA" id="ARBA00022741"/>
    </source>
</evidence>
<keyword evidence="11 14" id="KW-1133">Transmembrane helix</keyword>
<evidence type="ECO:0000256" key="3">
    <source>
        <dbReference type="ARBA" id="ARBA00012438"/>
    </source>
</evidence>
<feature type="domain" description="Histidine kinase" evidence="15">
    <location>
        <begin position="486"/>
        <end position="592"/>
    </location>
</feature>
<dbReference type="Pfam" id="PF02518">
    <property type="entry name" value="HATPase_c"/>
    <property type="match status" value="1"/>
</dbReference>
<evidence type="ECO:0000259" key="16">
    <source>
        <dbReference type="PROSITE" id="PS50885"/>
    </source>
</evidence>
<dbReference type="Pfam" id="PF02743">
    <property type="entry name" value="dCache_1"/>
    <property type="match status" value="1"/>
</dbReference>
<keyword evidence="9 17" id="KW-0418">Kinase</keyword>
<evidence type="ECO:0000256" key="14">
    <source>
        <dbReference type="SAM" id="Phobius"/>
    </source>
</evidence>
<dbReference type="CDD" id="cd06225">
    <property type="entry name" value="HAMP"/>
    <property type="match status" value="1"/>
</dbReference>
<organism evidence="17 18">
    <name type="scientific">Paenibacillus sepulcri</name>
    <dbReference type="NCBI Taxonomy" id="359917"/>
    <lineage>
        <taxon>Bacteria</taxon>
        <taxon>Bacillati</taxon>
        <taxon>Bacillota</taxon>
        <taxon>Bacilli</taxon>
        <taxon>Bacillales</taxon>
        <taxon>Paenibacillaceae</taxon>
        <taxon>Paenibacillus</taxon>
    </lineage>
</organism>
<dbReference type="InterPro" id="IPR050640">
    <property type="entry name" value="Bact_2-comp_sensor_kinase"/>
</dbReference>
<keyword evidence="7 14" id="KW-0812">Transmembrane</keyword>
<comment type="subcellular location">
    <subcellularLocation>
        <location evidence="2">Cell membrane</location>
        <topology evidence="2">Multi-pass membrane protein</topology>
    </subcellularLocation>
</comment>
<evidence type="ECO:0000256" key="9">
    <source>
        <dbReference type="ARBA" id="ARBA00022777"/>
    </source>
</evidence>
<dbReference type="PANTHER" id="PTHR34220:SF7">
    <property type="entry name" value="SENSOR HISTIDINE KINASE YPDA"/>
    <property type="match status" value="1"/>
</dbReference>
<dbReference type="SUPFAM" id="SSF55874">
    <property type="entry name" value="ATPase domain of HSP90 chaperone/DNA topoisomerase II/histidine kinase"/>
    <property type="match status" value="1"/>
</dbReference>
<dbReference type="EMBL" id="JAHZIK010001090">
    <property type="protein sequence ID" value="MBW7458156.1"/>
    <property type="molecule type" value="Genomic_DNA"/>
</dbReference>
<evidence type="ECO:0000256" key="1">
    <source>
        <dbReference type="ARBA" id="ARBA00000085"/>
    </source>
</evidence>
<dbReference type="PANTHER" id="PTHR34220">
    <property type="entry name" value="SENSOR HISTIDINE KINASE YPDA"/>
    <property type="match status" value="1"/>
</dbReference>
<sequence length="606" mass="69125">MMVFFQNVRLNLRAKLIILYFLTIFIPLLVTGQVILSMSGKKIIEQTTNITQGSSVQTARNIQTLLSSYVDIVNRLSVDQTLNNYLNPERVYESELDSIDAYDLYLKPVTYYDFNYKEPAAELNILFLNQTLLQDYNIFIHADDKVRQRADYLAAVHGEGALVWGNKDDKVYIARSIYNNNRQLTAVISMQIPESSLYALMMETDQSGKTMLIADRSGYTISSNDRELIGSFIDKKDYFQPDASQPFDMKEERAGKSYKVIVEPLGNGKQYPDWRLFTLIPLDRLINDEQTIRRTGLWVLALGLVVSCGIFILALNRITDRVKALVKKMQVVKNGELSVLKDKGAKDEIGELTSNFNEMIVNLERSIYENYEVNLKLKDSTIKKQEAEMYALQNQINPHFLFNTLESIRMGLHNKGDQETALVVMNFSKLFRHLLNWQGEFIELREEIDLVRKYLVIQKYRFQERVQYELDIDQSLTGALIPKLTIQPLVENAVKHGAESVRDNGRIRLSIEKMADPVMRIVIEDNGRGIPAETLRQIRKELESQEIKKSGSIGLKNVHDRIQLHFGNKFGVTIESPPEGGTRVCLTMPVVTGIPGANGYGAELAL</sequence>
<accession>A0ABS7CB47</accession>
<keyword evidence="4" id="KW-1003">Cell membrane</keyword>
<evidence type="ECO:0000256" key="4">
    <source>
        <dbReference type="ARBA" id="ARBA00022475"/>
    </source>
</evidence>
<keyword evidence="13 14" id="KW-0472">Membrane</keyword>
<dbReference type="PROSITE" id="PS50885">
    <property type="entry name" value="HAMP"/>
    <property type="match status" value="1"/>
</dbReference>
<keyword evidence="6" id="KW-0808">Transferase</keyword>
<dbReference type="InterPro" id="IPR005467">
    <property type="entry name" value="His_kinase_dom"/>
</dbReference>
<dbReference type="SMART" id="SM00304">
    <property type="entry name" value="HAMP"/>
    <property type="match status" value="1"/>
</dbReference>
<dbReference type="Pfam" id="PF06580">
    <property type="entry name" value="His_kinase"/>
    <property type="match status" value="1"/>
</dbReference>
<dbReference type="InterPro" id="IPR036890">
    <property type="entry name" value="HATPase_C_sf"/>
</dbReference>
<dbReference type="InterPro" id="IPR003660">
    <property type="entry name" value="HAMP_dom"/>
</dbReference>
<keyword evidence="10" id="KW-0067">ATP-binding</keyword>
<evidence type="ECO:0000313" key="18">
    <source>
        <dbReference type="Proteomes" id="UP001519887"/>
    </source>
</evidence>
<protein>
    <recommendedName>
        <fullName evidence="3">histidine kinase</fullName>
        <ecNumber evidence="3">2.7.13.3</ecNumber>
    </recommendedName>
</protein>
<dbReference type="PROSITE" id="PS50109">
    <property type="entry name" value="HIS_KIN"/>
    <property type="match status" value="1"/>
</dbReference>
<reference evidence="17 18" key="1">
    <citation type="submission" date="2021-07" db="EMBL/GenBank/DDBJ databases">
        <title>Paenibacillus radiodurans sp. nov., isolated from the southeastern edge of Tengger Desert.</title>
        <authorList>
            <person name="Zhang G."/>
        </authorList>
    </citation>
    <scope>NUCLEOTIDE SEQUENCE [LARGE SCALE GENOMIC DNA]</scope>
    <source>
        <strain evidence="17 18">CCM 7311</strain>
    </source>
</reference>
<evidence type="ECO:0000256" key="7">
    <source>
        <dbReference type="ARBA" id="ARBA00022692"/>
    </source>
</evidence>
<keyword evidence="12" id="KW-0902">Two-component regulatory system</keyword>
<dbReference type="Proteomes" id="UP001519887">
    <property type="component" value="Unassembled WGS sequence"/>
</dbReference>
<dbReference type="Pfam" id="PF00672">
    <property type="entry name" value="HAMP"/>
    <property type="match status" value="1"/>
</dbReference>
<evidence type="ECO:0000256" key="12">
    <source>
        <dbReference type="ARBA" id="ARBA00023012"/>
    </source>
</evidence>
<evidence type="ECO:0000256" key="10">
    <source>
        <dbReference type="ARBA" id="ARBA00022840"/>
    </source>
</evidence>
<dbReference type="InterPro" id="IPR033479">
    <property type="entry name" value="dCache_1"/>
</dbReference>
<comment type="caution">
    <text evidence="17">The sequence shown here is derived from an EMBL/GenBank/DDBJ whole genome shotgun (WGS) entry which is preliminary data.</text>
</comment>
<proteinExistence type="predicted"/>
<dbReference type="GO" id="GO:0016301">
    <property type="term" value="F:kinase activity"/>
    <property type="evidence" value="ECO:0007669"/>
    <property type="project" value="UniProtKB-KW"/>
</dbReference>
<dbReference type="Gene3D" id="3.30.565.10">
    <property type="entry name" value="Histidine kinase-like ATPase, C-terminal domain"/>
    <property type="match status" value="1"/>
</dbReference>
<evidence type="ECO:0000259" key="15">
    <source>
        <dbReference type="PROSITE" id="PS50109"/>
    </source>
</evidence>
<evidence type="ECO:0000313" key="17">
    <source>
        <dbReference type="EMBL" id="MBW7458156.1"/>
    </source>
</evidence>
<evidence type="ECO:0000256" key="5">
    <source>
        <dbReference type="ARBA" id="ARBA00022553"/>
    </source>
</evidence>
<evidence type="ECO:0000256" key="13">
    <source>
        <dbReference type="ARBA" id="ARBA00023136"/>
    </source>
</evidence>
<keyword evidence="18" id="KW-1185">Reference proteome</keyword>
<feature type="transmembrane region" description="Helical" evidence="14">
    <location>
        <begin position="297"/>
        <end position="319"/>
    </location>
</feature>
<gene>
    <name evidence="17" type="ORF">K0U00_29355</name>
</gene>
<dbReference type="InterPro" id="IPR003594">
    <property type="entry name" value="HATPase_dom"/>
</dbReference>
<evidence type="ECO:0000256" key="2">
    <source>
        <dbReference type="ARBA" id="ARBA00004651"/>
    </source>
</evidence>
<feature type="domain" description="HAMP" evidence="16">
    <location>
        <begin position="316"/>
        <end position="368"/>
    </location>
</feature>
<feature type="transmembrane region" description="Helical" evidence="14">
    <location>
        <begin position="12"/>
        <end position="36"/>
    </location>
</feature>
<dbReference type="SUPFAM" id="SSF158472">
    <property type="entry name" value="HAMP domain-like"/>
    <property type="match status" value="1"/>
</dbReference>
<dbReference type="EC" id="2.7.13.3" evidence="3"/>